<sequence length="19" mass="2357">MVYLDNYMILTTVIFFFLI</sequence>
<organism evidence="1">
    <name type="scientific">Lepeophtheirus salmonis</name>
    <name type="common">Salmon louse</name>
    <name type="synonym">Caligus salmonis</name>
    <dbReference type="NCBI Taxonomy" id="72036"/>
    <lineage>
        <taxon>Eukaryota</taxon>
        <taxon>Metazoa</taxon>
        <taxon>Ecdysozoa</taxon>
        <taxon>Arthropoda</taxon>
        <taxon>Crustacea</taxon>
        <taxon>Multicrustacea</taxon>
        <taxon>Hexanauplia</taxon>
        <taxon>Copepoda</taxon>
        <taxon>Siphonostomatoida</taxon>
        <taxon>Caligidae</taxon>
        <taxon>Lepeophtheirus</taxon>
    </lineage>
</organism>
<protein>
    <submittedName>
        <fullName evidence="1">Uncharacterized protein</fullName>
    </submittedName>
</protein>
<evidence type="ECO:0000313" key="1">
    <source>
        <dbReference type="EMBL" id="CDW24832.1"/>
    </source>
</evidence>
<name>A0A0K2TGW0_LEPSM</name>
<dbReference type="EMBL" id="HACA01007471">
    <property type="protein sequence ID" value="CDW24832.1"/>
    <property type="molecule type" value="Transcribed_RNA"/>
</dbReference>
<accession>A0A0K2TGW0</accession>
<dbReference type="AlphaFoldDB" id="A0A0K2TGW0"/>
<reference evidence="1" key="1">
    <citation type="submission" date="2014-05" db="EMBL/GenBank/DDBJ databases">
        <authorList>
            <person name="Chronopoulou M."/>
        </authorList>
    </citation>
    <scope>NUCLEOTIDE SEQUENCE</scope>
    <source>
        <tissue evidence="1">Whole organism</tissue>
    </source>
</reference>
<proteinExistence type="predicted"/>